<accession>A0A9Q3E0I6</accession>
<feature type="region of interest" description="Disordered" evidence="1">
    <location>
        <begin position="57"/>
        <end position="81"/>
    </location>
</feature>
<feature type="region of interest" description="Disordered" evidence="1">
    <location>
        <begin position="1"/>
        <end position="28"/>
    </location>
</feature>
<organism evidence="2 3">
    <name type="scientific">Austropuccinia psidii MF-1</name>
    <dbReference type="NCBI Taxonomy" id="1389203"/>
    <lineage>
        <taxon>Eukaryota</taxon>
        <taxon>Fungi</taxon>
        <taxon>Dikarya</taxon>
        <taxon>Basidiomycota</taxon>
        <taxon>Pucciniomycotina</taxon>
        <taxon>Pucciniomycetes</taxon>
        <taxon>Pucciniales</taxon>
        <taxon>Sphaerophragmiaceae</taxon>
        <taxon>Austropuccinia</taxon>
    </lineage>
</organism>
<protein>
    <submittedName>
        <fullName evidence="2">Uncharacterized protein</fullName>
    </submittedName>
</protein>
<reference evidence="2" key="1">
    <citation type="submission" date="2021-03" db="EMBL/GenBank/DDBJ databases">
        <title>Draft genome sequence of rust myrtle Austropuccinia psidii MF-1, a brazilian biotype.</title>
        <authorList>
            <person name="Quecine M.C."/>
            <person name="Pachon D.M.R."/>
            <person name="Bonatelli M.L."/>
            <person name="Correr F.H."/>
            <person name="Franceschini L.M."/>
            <person name="Leite T.F."/>
            <person name="Margarido G.R.A."/>
            <person name="Almeida C.A."/>
            <person name="Ferrarezi J.A."/>
            <person name="Labate C.A."/>
        </authorList>
    </citation>
    <scope>NUCLEOTIDE SEQUENCE</scope>
    <source>
        <strain evidence="2">MF-1</strain>
    </source>
</reference>
<gene>
    <name evidence="2" type="ORF">O181_049773</name>
</gene>
<evidence type="ECO:0000313" key="2">
    <source>
        <dbReference type="EMBL" id="MBW0510058.1"/>
    </source>
</evidence>
<dbReference type="EMBL" id="AVOT02021308">
    <property type="protein sequence ID" value="MBW0510058.1"/>
    <property type="molecule type" value="Genomic_DNA"/>
</dbReference>
<proteinExistence type="predicted"/>
<evidence type="ECO:0000256" key="1">
    <source>
        <dbReference type="SAM" id="MobiDB-lite"/>
    </source>
</evidence>
<evidence type="ECO:0000313" key="3">
    <source>
        <dbReference type="Proteomes" id="UP000765509"/>
    </source>
</evidence>
<dbReference type="AlphaFoldDB" id="A0A9Q3E0I6"/>
<dbReference type="Proteomes" id="UP000765509">
    <property type="component" value="Unassembled WGS sequence"/>
</dbReference>
<comment type="caution">
    <text evidence="2">The sequence shown here is derived from an EMBL/GenBank/DDBJ whole genome shotgun (WGS) entry which is preliminary data.</text>
</comment>
<sequence>MKSHVLDQQDGMSYPEGSGQGVAQAQQTLDRQDMIRSLSSSLPWIGKTVCLSQRDQDEEWHRHDEPRRNKKSVKDTNGGDSRYNIVKALNINTMAVNLVNKVVVILNASTKTDENTRQLSPFVYRVVDPPTTSTHSQRPHSPGPSHPWHQSFDGVANPDPCQLRERTLEERPPSAWGSWYQRERVSRVQFVEHHAADKVFFDSSASIHLSGSAKFANDLGAIHPFCIFFADSNSSITITQMATLRILVRGGLIFISDVASSNKVLGTVLSMGRLCREGVFLGLVA</sequence>
<name>A0A9Q3E0I6_9BASI</name>
<feature type="region of interest" description="Disordered" evidence="1">
    <location>
        <begin position="127"/>
        <end position="160"/>
    </location>
</feature>
<keyword evidence="3" id="KW-1185">Reference proteome</keyword>